<comment type="caution">
    <text evidence="3">The sequence shown here is derived from an EMBL/GenBank/DDBJ whole genome shotgun (WGS) entry which is preliminary data.</text>
</comment>
<reference evidence="3" key="1">
    <citation type="submission" date="2022-12" db="EMBL/GenBank/DDBJ databases">
        <title>Draft genome assemblies for two species of Escallonia (Escalloniales).</title>
        <authorList>
            <person name="Chanderbali A."/>
            <person name="Dervinis C."/>
            <person name="Anghel I."/>
            <person name="Soltis D."/>
            <person name="Soltis P."/>
            <person name="Zapata F."/>
        </authorList>
    </citation>
    <scope>NUCLEOTIDE SEQUENCE</scope>
    <source>
        <strain evidence="3">UCBG92.1500</strain>
        <tissue evidence="3">Leaf</tissue>
    </source>
</reference>
<dbReference type="Pfam" id="PF07859">
    <property type="entry name" value="Abhydrolase_3"/>
    <property type="match status" value="1"/>
</dbReference>
<protein>
    <recommendedName>
        <fullName evidence="2">Alpha/beta hydrolase fold-3 domain-containing protein</fullName>
    </recommendedName>
</protein>
<comment type="similarity">
    <text evidence="1">Belongs to the 'GDXG' lipolytic enzyme family.</text>
</comment>
<evidence type="ECO:0000256" key="1">
    <source>
        <dbReference type="ARBA" id="ARBA00010515"/>
    </source>
</evidence>
<dbReference type="Proteomes" id="UP001187471">
    <property type="component" value="Unassembled WGS sequence"/>
</dbReference>
<feature type="domain" description="Alpha/beta hydrolase fold-3" evidence="2">
    <location>
        <begin position="59"/>
        <end position="137"/>
    </location>
</feature>
<name>A0AA88RT83_9ASTE</name>
<proteinExistence type="inferred from homology"/>
<dbReference type="PANTHER" id="PTHR23024">
    <property type="entry name" value="ARYLACETAMIDE DEACETYLASE"/>
    <property type="match status" value="1"/>
</dbReference>
<dbReference type="InterPro" id="IPR013094">
    <property type="entry name" value="AB_hydrolase_3"/>
</dbReference>
<keyword evidence="4" id="KW-1185">Reference proteome</keyword>
<dbReference type="Gene3D" id="3.40.50.1820">
    <property type="entry name" value="alpha/beta hydrolase"/>
    <property type="match status" value="1"/>
</dbReference>
<dbReference type="SUPFAM" id="SSF53474">
    <property type="entry name" value="alpha/beta-Hydrolases"/>
    <property type="match status" value="1"/>
</dbReference>
<dbReference type="InterPro" id="IPR029058">
    <property type="entry name" value="AB_hydrolase_fold"/>
</dbReference>
<dbReference type="PANTHER" id="PTHR23024:SF479">
    <property type="entry name" value="CARBOXYLESTERASE 2-RELATED"/>
    <property type="match status" value="1"/>
</dbReference>
<evidence type="ECO:0000313" key="4">
    <source>
        <dbReference type="Proteomes" id="UP001187471"/>
    </source>
</evidence>
<dbReference type="EMBL" id="JAVXUO010000518">
    <property type="protein sequence ID" value="KAK2991494.1"/>
    <property type="molecule type" value="Genomic_DNA"/>
</dbReference>
<sequence length="148" mass="16639">MVPCLQRRHVDRFLGSPFVPASDYHQTLAVRSKDIAISTASARLFLPKTTEPNEKLPLLIYIHGGAFSSAYHNYLSSLVEESNVIAVSIEYRLAPEPPIPACYEDCYAVMKWVAQHNNSGDRPGLDPWLNEHADLGRFTWLVTVLELT</sequence>
<gene>
    <name evidence="3" type="ORF">RJ640_016529</name>
</gene>
<organism evidence="3 4">
    <name type="scientific">Escallonia rubra</name>
    <dbReference type="NCBI Taxonomy" id="112253"/>
    <lineage>
        <taxon>Eukaryota</taxon>
        <taxon>Viridiplantae</taxon>
        <taxon>Streptophyta</taxon>
        <taxon>Embryophyta</taxon>
        <taxon>Tracheophyta</taxon>
        <taxon>Spermatophyta</taxon>
        <taxon>Magnoliopsida</taxon>
        <taxon>eudicotyledons</taxon>
        <taxon>Gunneridae</taxon>
        <taxon>Pentapetalae</taxon>
        <taxon>asterids</taxon>
        <taxon>campanulids</taxon>
        <taxon>Escalloniales</taxon>
        <taxon>Escalloniaceae</taxon>
        <taxon>Escallonia</taxon>
    </lineage>
</organism>
<dbReference type="AlphaFoldDB" id="A0AA88RT83"/>
<accession>A0AA88RT83</accession>
<dbReference type="GO" id="GO:0016787">
    <property type="term" value="F:hydrolase activity"/>
    <property type="evidence" value="ECO:0007669"/>
    <property type="project" value="InterPro"/>
</dbReference>
<evidence type="ECO:0000313" key="3">
    <source>
        <dbReference type="EMBL" id="KAK2991494.1"/>
    </source>
</evidence>
<evidence type="ECO:0000259" key="2">
    <source>
        <dbReference type="Pfam" id="PF07859"/>
    </source>
</evidence>
<dbReference type="InterPro" id="IPR050466">
    <property type="entry name" value="Carboxylest/Gibb_receptor"/>
</dbReference>